<keyword evidence="1" id="KW-1133">Transmembrane helix</keyword>
<feature type="transmembrane region" description="Helical" evidence="1">
    <location>
        <begin position="21"/>
        <end position="39"/>
    </location>
</feature>
<dbReference type="AlphaFoldDB" id="A0A5J5GQ33"/>
<keyword evidence="1" id="KW-0812">Transmembrane</keyword>
<name>A0A5J5GQ33_9RHOB</name>
<organism evidence="2 3">
    <name type="scientific">Histidinibacterium aquaticum</name>
    <dbReference type="NCBI Taxonomy" id="2613962"/>
    <lineage>
        <taxon>Bacteria</taxon>
        <taxon>Pseudomonadati</taxon>
        <taxon>Pseudomonadota</taxon>
        <taxon>Alphaproteobacteria</taxon>
        <taxon>Rhodobacterales</taxon>
        <taxon>Paracoccaceae</taxon>
        <taxon>Histidinibacterium</taxon>
    </lineage>
</organism>
<keyword evidence="1" id="KW-0472">Membrane</keyword>
<sequence>MIEANEELMQRRFDIKIQERRRDWWPIAMASFAVILGFWNGEGNIWLRLSGGEAFVAVFLFIILREVLDINVMLLRRDLARSMGR</sequence>
<accession>A0A5J5GQ33</accession>
<reference evidence="2 3" key="1">
    <citation type="submission" date="2019-09" db="EMBL/GenBank/DDBJ databases">
        <authorList>
            <person name="Park J.-S."/>
            <person name="Choi H.-J."/>
        </authorList>
    </citation>
    <scope>NUCLEOTIDE SEQUENCE [LARGE SCALE GENOMIC DNA]</scope>
    <source>
        <strain evidence="2 3">176SS1-4</strain>
    </source>
</reference>
<proteinExistence type="predicted"/>
<dbReference type="RefSeq" id="WP_150443652.1">
    <property type="nucleotide sequence ID" value="NZ_VYQE01000001.1"/>
</dbReference>
<dbReference type="Proteomes" id="UP000326554">
    <property type="component" value="Unassembled WGS sequence"/>
</dbReference>
<protein>
    <submittedName>
        <fullName evidence="2">Uncharacterized protein</fullName>
    </submittedName>
</protein>
<dbReference type="EMBL" id="VYQE01000001">
    <property type="protein sequence ID" value="KAA9010167.1"/>
    <property type="molecule type" value="Genomic_DNA"/>
</dbReference>
<evidence type="ECO:0000313" key="3">
    <source>
        <dbReference type="Proteomes" id="UP000326554"/>
    </source>
</evidence>
<feature type="transmembrane region" description="Helical" evidence="1">
    <location>
        <begin position="45"/>
        <end position="68"/>
    </location>
</feature>
<keyword evidence="3" id="KW-1185">Reference proteome</keyword>
<comment type="caution">
    <text evidence="2">The sequence shown here is derived from an EMBL/GenBank/DDBJ whole genome shotgun (WGS) entry which is preliminary data.</text>
</comment>
<gene>
    <name evidence="2" type="ORF">F3S47_02640</name>
</gene>
<evidence type="ECO:0000313" key="2">
    <source>
        <dbReference type="EMBL" id="KAA9010167.1"/>
    </source>
</evidence>
<evidence type="ECO:0000256" key="1">
    <source>
        <dbReference type="SAM" id="Phobius"/>
    </source>
</evidence>